<accession>A0A5B0PDK0</accession>
<proteinExistence type="predicted"/>
<feature type="chain" id="PRO_5022988933" description="Secreted protein" evidence="1">
    <location>
        <begin position="24"/>
        <end position="69"/>
    </location>
</feature>
<reference evidence="2 3" key="1">
    <citation type="submission" date="2019-05" db="EMBL/GenBank/DDBJ databases">
        <title>Emergence of the Ug99 lineage of the wheat stem rust pathogen through somatic hybridization.</title>
        <authorList>
            <person name="Li F."/>
            <person name="Upadhyaya N.M."/>
            <person name="Sperschneider J."/>
            <person name="Matny O."/>
            <person name="Nguyen-Phuc H."/>
            <person name="Mago R."/>
            <person name="Raley C."/>
            <person name="Miller M.E."/>
            <person name="Silverstein K.A.T."/>
            <person name="Henningsen E."/>
            <person name="Hirsch C.D."/>
            <person name="Visser B."/>
            <person name="Pretorius Z.A."/>
            <person name="Steffenson B.J."/>
            <person name="Schwessinger B."/>
            <person name="Dodds P.N."/>
            <person name="Figueroa M."/>
        </authorList>
    </citation>
    <scope>NUCLEOTIDE SEQUENCE [LARGE SCALE GENOMIC DNA]</scope>
    <source>
        <strain evidence="2">21-0</strain>
    </source>
</reference>
<evidence type="ECO:0000313" key="2">
    <source>
        <dbReference type="EMBL" id="KAA1098418.1"/>
    </source>
</evidence>
<protein>
    <recommendedName>
        <fullName evidence="4">Secreted protein</fullName>
    </recommendedName>
</protein>
<dbReference type="EMBL" id="VSWC01000066">
    <property type="protein sequence ID" value="KAA1098418.1"/>
    <property type="molecule type" value="Genomic_DNA"/>
</dbReference>
<sequence>MGSLTSFRTTLIWISCSIQLLRALDYKSSNLNNSHFPRLLCTLFHNTTFVSPRSIINFFAITPPPSVSS</sequence>
<comment type="caution">
    <text evidence="2">The sequence shown here is derived from an EMBL/GenBank/DDBJ whole genome shotgun (WGS) entry which is preliminary data.</text>
</comment>
<evidence type="ECO:0008006" key="4">
    <source>
        <dbReference type="Google" id="ProtNLM"/>
    </source>
</evidence>
<gene>
    <name evidence="2" type="ORF">PGT21_035010</name>
</gene>
<evidence type="ECO:0000256" key="1">
    <source>
        <dbReference type="SAM" id="SignalP"/>
    </source>
</evidence>
<dbReference type="AlphaFoldDB" id="A0A5B0PDK0"/>
<dbReference type="Proteomes" id="UP000324748">
    <property type="component" value="Unassembled WGS sequence"/>
</dbReference>
<name>A0A5B0PDK0_PUCGR</name>
<keyword evidence="1" id="KW-0732">Signal</keyword>
<feature type="signal peptide" evidence="1">
    <location>
        <begin position="1"/>
        <end position="23"/>
    </location>
</feature>
<evidence type="ECO:0000313" key="3">
    <source>
        <dbReference type="Proteomes" id="UP000324748"/>
    </source>
</evidence>
<keyword evidence="3" id="KW-1185">Reference proteome</keyword>
<organism evidence="2 3">
    <name type="scientific">Puccinia graminis f. sp. tritici</name>
    <dbReference type="NCBI Taxonomy" id="56615"/>
    <lineage>
        <taxon>Eukaryota</taxon>
        <taxon>Fungi</taxon>
        <taxon>Dikarya</taxon>
        <taxon>Basidiomycota</taxon>
        <taxon>Pucciniomycotina</taxon>
        <taxon>Pucciniomycetes</taxon>
        <taxon>Pucciniales</taxon>
        <taxon>Pucciniaceae</taxon>
        <taxon>Puccinia</taxon>
    </lineage>
</organism>